<name>A0A921RGM4_SORBI</name>
<accession>A0A921RGM4</accession>
<organism evidence="1 2">
    <name type="scientific">Sorghum bicolor</name>
    <name type="common">Sorghum</name>
    <name type="synonym">Sorghum vulgare</name>
    <dbReference type="NCBI Taxonomy" id="4558"/>
    <lineage>
        <taxon>Eukaryota</taxon>
        <taxon>Viridiplantae</taxon>
        <taxon>Streptophyta</taxon>
        <taxon>Embryophyta</taxon>
        <taxon>Tracheophyta</taxon>
        <taxon>Spermatophyta</taxon>
        <taxon>Magnoliopsida</taxon>
        <taxon>Liliopsida</taxon>
        <taxon>Poales</taxon>
        <taxon>Poaceae</taxon>
        <taxon>PACMAD clade</taxon>
        <taxon>Panicoideae</taxon>
        <taxon>Andropogonodae</taxon>
        <taxon>Andropogoneae</taxon>
        <taxon>Sorghinae</taxon>
        <taxon>Sorghum</taxon>
    </lineage>
</organism>
<gene>
    <name evidence="1" type="ORF">BDA96_03G344100</name>
</gene>
<dbReference type="AlphaFoldDB" id="A0A921RGM4"/>
<protein>
    <submittedName>
        <fullName evidence="1">Uncharacterized protein</fullName>
    </submittedName>
</protein>
<evidence type="ECO:0000313" key="1">
    <source>
        <dbReference type="EMBL" id="KAG0539702.1"/>
    </source>
</evidence>
<comment type="caution">
    <text evidence="1">The sequence shown here is derived from an EMBL/GenBank/DDBJ whole genome shotgun (WGS) entry which is preliminary data.</text>
</comment>
<sequence>MIQCPILVQIPFPHHLQELIVTEFSKPEPGHILLQALEGDLACPGFHEKLEPFAELLNQSLRPELPRHQRQEVLELHGGALV</sequence>
<dbReference type="EMBL" id="CM027682">
    <property type="protein sequence ID" value="KAG0539702.1"/>
    <property type="molecule type" value="Genomic_DNA"/>
</dbReference>
<evidence type="ECO:0000313" key="2">
    <source>
        <dbReference type="Proteomes" id="UP000807115"/>
    </source>
</evidence>
<reference evidence="1" key="2">
    <citation type="submission" date="2020-10" db="EMBL/GenBank/DDBJ databases">
        <authorList>
            <person name="Cooper E.A."/>
            <person name="Brenton Z.W."/>
            <person name="Flinn B.S."/>
            <person name="Jenkins J."/>
            <person name="Shu S."/>
            <person name="Flowers D."/>
            <person name="Luo F."/>
            <person name="Wang Y."/>
            <person name="Xia P."/>
            <person name="Barry K."/>
            <person name="Daum C."/>
            <person name="Lipzen A."/>
            <person name="Yoshinaga Y."/>
            <person name="Schmutz J."/>
            <person name="Saski C."/>
            <person name="Vermerris W."/>
            <person name="Kresovich S."/>
        </authorList>
    </citation>
    <scope>NUCLEOTIDE SEQUENCE</scope>
</reference>
<reference evidence="1" key="1">
    <citation type="journal article" date="2019" name="BMC Genomics">
        <title>A new reference genome for Sorghum bicolor reveals high levels of sequence similarity between sweet and grain genotypes: implications for the genetics of sugar metabolism.</title>
        <authorList>
            <person name="Cooper E.A."/>
            <person name="Brenton Z.W."/>
            <person name="Flinn B.S."/>
            <person name="Jenkins J."/>
            <person name="Shu S."/>
            <person name="Flowers D."/>
            <person name="Luo F."/>
            <person name="Wang Y."/>
            <person name="Xia P."/>
            <person name="Barry K."/>
            <person name="Daum C."/>
            <person name="Lipzen A."/>
            <person name="Yoshinaga Y."/>
            <person name="Schmutz J."/>
            <person name="Saski C."/>
            <person name="Vermerris W."/>
            <person name="Kresovich S."/>
        </authorList>
    </citation>
    <scope>NUCLEOTIDE SEQUENCE</scope>
</reference>
<dbReference type="Proteomes" id="UP000807115">
    <property type="component" value="Chromosome 3"/>
</dbReference>
<proteinExistence type="predicted"/>